<evidence type="ECO:0000313" key="2">
    <source>
        <dbReference type="Ensembl" id="ENSRBIP00000011427.1"/>
    </source>
</evidence>
<reference evidence="2" key="3">
    <citation type="submission" date="2025-09" db="UniProtKB">
        <authorList>
            <consortium name="Ensembl"/>
        </authorList>
    </citation>
    <scope>IDENTIFICATION</scope>
</reference>
<protein>
    <submittedName>
        <fullName evidence="2">Keratin associated protein 16-1</fullName>
    </submittedName>
</protein>
<proteinExistence type="predicted"/>
<sequence length="446" mass="46998">MSGSCCSRKCFSVPAISLCSTEVSCGGPICLPSSCQSQTWQLVTCQDSCGSSSCGPQCCQPSCPVSSCAQPLCCELPFVSFLIREQLPATVCCEATNPCEPSWATICEPSAAVSSCGSTVCCAAICEPSFVTAAAKPVCSEAHFCQRSPTVCRTSASLVGSANPAGCQPVVCEPSAVQLFCTLLPACCQPVGPTLPGSVTSWLPGCLLDPSRFLPPPLICCVQRPCEPSLSPARAKSASVVSQVSALLSNCLCAQSMPTYLGYVVKRCRSSALSQFPALLLLPEALSCRPGSSASGHLPTNCPRDFYIPSSSKRPCSATVSYRPVSRPICRPICSGLFTYRQPYVTSISYRPSCYRPCYSILRRPACVTSYSYRPVCFRPSCTESDSCKRDCKKSTSSQVDCVDSTPCKADVSEEGPCQPTEAKPISPTNREAAAAQPAASKPANC</sequence>
<dbReference type="Ensembl" id="ENSRBIT00000035088.1">
    <property type="protein sequence ID" value="ENSRBIP00000011427.1"/>
    <property type="gene ID" value="ENSRBIG00000029595.1"/>
</dbReference>
<keyword evidence="3" id="KW-1185">Reference proteome</keyword>
<organism evidence="2 3">
    <name type="scientific">Rhinopithecus bieti</name>
    <name type="common">Black snub-nosed monkey</name>
    <name type="synonym">Pygathrix bieti</name>
    <dbReference type="NCBI Taxonomy" id="61621"/>
    <lineage>
        <taxon>Eukaryota</taxon>
        <taxon>Metazoa</taxon>
        <taxon>Chordata</taxon>
        <taxon>Craniata</taxon>
        <taxon>Vertebrata</taxon>
        <taxon>Euteleostomi</taxon>
        <taxon>Mammalia</taxon>
        <taxon>Eutheria</taxon>
        <taxon>Euarchontoglires</taxon>
        <taxon>Primates</taxon>
        <taxon>Haplorrhini</taxon>
        <taxon>Catarrhini</taxon>
        <taxon>Cercopithecidae</taxon>
        <taxon>Colobinae</taxon>
        <taxon>Rhinopithecus</taxon>
    </lineage>
</organism>
<feature type="region of interest" description="Disordered" evidence="1">
    <location>
        <begin position="398"/>
        <end position="446"/>
    </location>
</feature>
<reference evidence="2 3" key="1">
    <citation type="submission" date="2016-06" db="EMBL/GenBank/DDBJ databases">
        <title>Genome of Rhinopithecus bieti.</title>
        <authorList>
            <person name="Wu"/>
            <person name="C.-I. and Zhang"/>
            <person name="Y."/>
        </authorList>
    </citation>
    <scope>NUCLEOTIDE SEQUENCE</scope>
</reference>
<dbReference type="AlphaFoldDB" id="A0A2K6KJI1"/>
<dbReference type="OMA" id="QCNVACQ"/>
<evidence type="ECO:0000313" key="3">
    <source>
        <dbReference type="Proteomes" id="UP000233180"/>
    </source>
</evidence>
<dbReference type="GeneTree" id="ENSGT00940000163658"/>
<gene>
    <name evidence="2" type="primary">KRTAP16-1</name>
</gene>
<reference evidence="2" key="2">
    <citation type="submission" date="2025-08" db="UniProtKB">
        <authorList>
            <consortium name="Ensembl"/>
        </authorList>
    </citation>
    <scope>IDENTIFICATION</scope>
</reference>
<dbReference type="STRING" id="61621.ENSRBIP00000011427"/>
<evidence type="ECO:0000256" key="1">
    <source>
        <dbReference type="SAM" id="MobiDB-lite"/>
    </source>
</evidence>
<accession>A0A2K6KJI1</accession>
<feature type="compositionally biased region" description="Low complexity" evidence="1">
    <location>
        <begin position="433"/>
        <end position="446"/>
    </location>
</feature>
<name>A0A2K6KJI1_RHIBE</name>
<dbReference type="Proteomes" id="UP000233180">
    <property type="component" value="Unassembled WGS sequence"/>
</dbReference>